<dbReference type="InterPro" id="IPR052965">
    <property type="entry name" value="Pigment-catalase-like"/>
</dbReference>
<proteinExistence type="predicted"/>
<comment type="caution">
    <text evidence="1">The sequence shown here is derived from an EMBL/GenBank/DDBJ whole genome shotgun (WGS) entry which is preliminary data.</text>
</comment>
<keyword evidence="2" id="KW-1185">Reference proteome</keyword>
<reference evidence="1" key="1">
    <citation type="journal article" date="2021" name="J. Hered.">
        <title>Genome Assembly of Salicaceae Populus deltoides (Eastern Cottonwood) I-69 Based on Nanopore Sequencing and Hi-C Technologies.</title>
        <authorList>
            <person name="Bai S."/>
            <person name="Wu H."/>
            <person name="Zhang J."/>
            <person name="Pan Z."/>
            <person name="Zhao W."/>
            <person name="Li Z."/>
            <person name="Tong C."/>
        </authorList>
    </citation>
    <scope>NUCLEOTIDE SEQUENCE</scope>
    <source>
        <tissue evidence="1">Leaf</tissue>
    </source>
</reference>
<organism evidence="1 2">
    <name type="scientific">Populus deltoides</name>
    <name type="common">Eastern poplar</name>
    <name type="synonym">Eastern cottonwood</name>
    <dbReference type="NCBI Taxonomy" id="3696"/>
    <lineage>
        <taxon>Eukaryota</taxon>
        <taxon>Viridiplantae</taxon>
        <taxon>Streptophyta</taxon>
        <taxon>Embryophyta</taxon>
        <taxon>Tracheophyta</taxon>
        <taxon>Spermatophyta</taxon>
        <taxon>Magnoliopsida</taxon>
        <taxon>eudicotyledons</taxon>
        <taxon>Gunneridae</taxon>
        <taxon>Pentapetalae</taxon>
        <taxon>rosids</taxon>
        <taxon>fabids</taxon>
        <taxon>Malpighiales</taxon>
        <taxon>Salicaceae</taxon>
        <taxon>Saliceae</taxon>
        <taxon>Populus</taxon>
    </lineage>
</organism>
<name>A0A8T2XSI6_POPDE</name>
<sequence>MKNALQGFPRPLLDLSPKSLAITMDAALGRALSPSFDPYASSLHYLIASHLVAGLSAVEGGQDAVIRALLFEHAMTSVDAYVMTVAEFTNRISVLRNKPGQAGIKDEGLVVPKRLGAGGRIGGKVLSGDEFSLGYARTPEEILRVVYGSGNESIPGGFYQKGELMVALLNLICNQLPNALLAIRETARLDCMMLPHQ</sequence>
<dbReference type="PANTHER" id="PTHR31694:SF12">
    <property type="entry name" value="DESICCATION-LIKE PROTEIN"/>
    <property type="match status" value="1"/>
</dbReference>
<protein>
    <submittedName>
        <fullName evidence="1">Uncharacterized protein</fullName>
    </submittedName>
</protein>
<dbReference type="EMBL" id="JACEGQ020000010">
    <property type="protein sequence ID" value="KAH8496459.1"/>
    <property type="molecule type" value="Genomic_DNA"/>
</dbReference>
<evidence type="ECO:0000313" key="2">
    <source>
        <dbReference type="Proteomes" id="UP000807159"/>
    </source>
</evidence>
<dbReference type="AlphaFoldDB" id="A0A8T2XSI6"/>
<dbReference type="Proteomes" id="UP000807159">
    <property type="component" value="Chromosome 10"/>
</dbReference>
<dbReference type="PANTHER" id="PTHR31694">
    <property type="entry name" value="DESICCATION-LIKE PROTEIN"/>
    <property type="match status" value="1"/>
</dbReference>
<gene>
    <name evidence="1" type="ORF">H0E87_019282</name>
</gene>
<evidence type="ECO:0000313" key="1">
    <source>
        <dbReference type="EMBL" id="KAH8496459.1"/>
    </source>
</evidence>
<accession>A0A8T2XSI6</accession>